<dbReference type="AlphaFoldDB" id="A0AAF0D2I7"/>
<dbReference type="Gene3D" id="1.10.3210.10">
    <property type="entry name" value="Hypothetical protein af1432"/>
    <property type="match status" value="1"/>
</dbReference>
<dbReference type="Pfam" id="PF01966">
    <property type="entry name" value="HD"/>
    <property type="match status" value="1"/>
</dbReference>
<evidence type="ECO:0000259" key="1">
    <source>
        <dbReference type="Pfam" id="PF01966"/>
    </source>
</evidence>
<dbReference type="InterPro" id="IPR039967">
    <property type="entry name" value="MJ1020-like"/>
</dbReference>
<dbReference type="InterPro" id="IPR006674">
    <property type="entry name" value="HD_domain"/>
</dbReference>
<gene>
    <name evidence="2" type="ORF">OdinLCB4_000625</name>
</gene>
<reference evidence="2" key="2">
    <citation type="journal article" date="2022" name="Nat. Microbiol.">
        <title>A closed Candidatus Odinarchaeum chromosome exposes Asgard archaeal viruses.</title>
        <authorList>
            <person name="Tamarit D."/>
            <person name="Caceres E.F."/>
            <person name="Krupovic M."/>
            <person name="Nijland R."/>
            <person name="Eme L."/>
            <person name="Robinson N.P."/>
            <person name="Ettema T.J.G."/>
        </authorList>
    </citation>
    <scope>NUCLEOTIDE SEQUENCE</scope>
    <source>
        <strain evidence="2">LCB_4</strain>
    </source>
</reference>
<dbReference type="Proteomes" id="UP000186851">
    <property type="component" value="Chromosome"/>
</dbReference>
<name>A0AAF0D2I7_ODILC</name>
<dbReference type="PANTHER" id="PTHR40517">
    <property type="entry name" value="METAL-DEPENDENT PHOSPHOHYDROLASE, HD SUPERFAMILY-RELATED"/>
    <property type="match status" value="1"/>
</dbReference>
<evidence type="ECO:0000313" key="2">
    <source>
        <dbReference type="EMBL" id="WEU40471.1"/>
    </source>
</evidence>
<dbReference type="PANTHER" id="PTHR40517:SF1">
    <property type="entry name" value="METAL-DEPENDENT PHOSPHOHYDROLASE, HD SUPERFAMILY-RELATED"/>
    <property type="match status" value="1"/>
</dbReference>
<dbReference type="InterPro" id="IPR003607">
    <property type="entry name" value="HD/PDEase_dom"/>
</dbReference>
<feature type="domain" description="HD" evidence="1">
    <location>
        <begin position="75"/>
        <end position="167"/>
    </location>
</feature>
<dbReference type="CDD" id="cd00077">
    <property type="entry name" value="HDc"/>
    <property type="match status" value="1"/>
</dbReference>
<evidence type="ECO:0000313" key="3">
    <source>
        <dbReference type="Proteomes" id="UP000186851"/>
    </source>
</evidence>
<organism evidence="2 3">
    <name type="scientific">Odinarchaeota yellowstonii (strain LCB_4)</name>
    <dbReference type="NCBI Taxonomy" id="1841599"/>
    <lineage>
        <taxon>Archaea</taxon>
        <taxon>Promethearchaeati</taxon>
        <taxon>Candidatus Odinarchaeota</taxon>
        <taxon>Candidatus Odinarchaeia</taxon>
        <taxon>Candidatus Odinarchaeales</taxon>
        <taxon>Candidatus Odinarchaeaceae</taxon>
        <taxon>Candidatus Odinarchaeum</taxon>
    </lineage>
</organism>
<dbReference type="SUPFAM" id="SSF109604">
    <property type="entry name" value="HD-domain/PDEase-like"/>
    <property type="match status" value="1"/>
</dbReference>
<accession>A0AAF0D2I7</accession>
<dbReference type="EMBL" id="CP091871">
    <property type="protein sequence ID" value="WEU40471.1"/>
    <property type="molecule type" value="Genomic_DNA"/>
</dbReference>
<proteinExistence type="predicted"/>
<reference evidence="2" key="1">
    <citation type="journal article" date="2017" name="Nature">
        <title>Asgard archaea illuminate the origin of eukaryotic cellular complexity.</title>
        <authorList>
            <person name="Zaremba-Niedzwiedzka K."/>
            <person name="Caceres E.F."/>
            <person name="Saw J.H."/>
            <person name="Backstrom D."/>
            <person name="Juzokaite L."/>
            <person name="Vancaester E."/>
            <person name="Seitz K.W."/>
            <person name="Anantharaman K."/>
            <person name="Starnawski P."/>
            <person name="Kjeldsen K.U."/>
            <person name="Scott M.B."/>
            <person name="Nunoura T."/>
            <person name="Banfield J.F."/>
            <person name="Schramm A."/>
            <person name="Baker B.J."/>
            <person name="Spang A."/>
            <person name="Ettema T.J.G."/>
        </authorList>
    </citation>
    <scope>NUCLEOTIDE SEQUENCE</scope>
    <source>
        <strain evidence="2">LCB_4</strain>
    </source>
</reference>
<dbReference type="KEGG" id="oyw:OdinLCB4_000625"/>
<sequence length="241" mass="27638">MKFEIDREFFSRILSKKGFAILESLLNDKDIKEIYEIGDLMARLERETPHDYSHAVRAVSICAELIKLIQRTRLSVEVYKLLDKKSMNLALLTASYLHDIGNFVNREEHALAGAMLAFNILDKYLKDLDHGNLIKSIVCHAVAEHSPRKVLPSTAYSSIVALSDKLDISHMRVSGYKPSTFKEYSTGDVLNIELKRARGKIIIEVTISHPSGLYRVENLRNYLNIYDLINRYFEVTVKNTF</sequence>
<protein>
    <submittedName>
        <fullName evidence="2">HD domain-containing protein</fullName>
    </submittedName>
</protein>